<feature type="domain" description="Isochorismatase-like" evidence="2">
    <location>
        <begin position="3"/>
        <end position="142"/>
    </location>
</feature>
<dbReference type="InterPro" id="IPR050272">
    <property type="entry name" value="Isochorismatase-like_hydrls"/>
</dbReference>
<dbReference type="EMBL" id="RAPN01000001">
    <property type="protein sequence ID" value="RKD91103.1"/>
    <property type="molecule type" value="Genomic_DNA"/>
</dbReference>
<evidence type="ECO:0000259" key="2">
    <source>
        <dbReference type="Pfam" id="PF00857"/>
    </source>
</evidence>
<dbReference type="RefSeq" id="WP_120272438.1">
    <property type="nucleotide sequence ID" value="NZ_RAPN01000001.1"/>
</dbReference>
<dbReference type="CDD" id="cd01014">
    <property type="entry name" value="nicotinamidase_related"/>
    <property type="match status" value="1"/>
</dbReference>
<dbReference type="InterPro" id="IPR000868">
    <property type="entry name" value="Isochorismatase-like_dom"/>
</dbReference>
<dbReference type="Pfam" id="PF00857">
    <property type="entry name" value="Isochorismatase"/>
    <property type="match status" value="1"/>
</dbReference>
<dbReference type="GO" id="GO:0016787">
    <property type="term" value="F:hydrolase activity"/>
    <property type="evidence" value="ECO:0007669"/>
    <property type="project" value="UniProtKB-KW"/>
</dbReference>
<organism evidence="3 4">
    <name type="scientific">Mangrovibacterium diazotrophicum</name>
    <dbReference type="NCBI Taxonomy" id="1261403"/>
    <lineage>
        <taxon>Bacteria</taxon>
        <taxon>Pseudomonadati</taxon>
        <taxon>Bacteroidota</taxon>
        <taxon>Bacteroidia</taxon>
        <taxon>Marinilabiliales</taxon>
        <taxon>Prolixibacteraceae</taxon>
        <taxon>Mangrovibacterium</taxon>
    </lineage>
</organism>
<reference evidence="3 4" key="1">
    <citation type="submission" date="2018-09" db="EMBL/GenBank/DDBJ databases">
        <title>Genomic Encyclopedia of Archaeal and Bacterial Type Strains, Phase II (KMG-II): from individual species to whole genera.</title>
        <authorList>
            <person name="Goeker M."/>
        </authorList>
    </citation>
    <scope>NUCLEOTIDE SEQUENCE [LARGE SCALE GENOMIC DNA]</scope>
    <source>
        <strain evidence="3 4">DSM 27148</strain>
    </source>
</reference>
<name>A0A419W6L2_9BACT</name>
<gene>
    <name evidence="3" type="ORF">BC643_1452</name>
</gene>
<sequence length="183" mass="20779">MKALLIIDMQRIAFNPMTSRHDAEGVIERINQLSERFREEWMPVIFIQHDGTAEGYCMPGSREWEIIPELTRQPDDIVISKIANDAFYNSSLQSILTKCGVDELVVTGCATDFCVDATVKGGLSRDYKITVIKDGHTTANRPQITARLVIDYFNYLWSEMAPTNEKIKLQSCSEFLTERPVLA</sequence>
<dbReference type="Gene3D" id="3.40.50.850">
    <property type="entry name" value="Isochorismatase-like"/>
    <property type="match status" value="1"/>
</dbReference>
<dbReference type="OrthoDB" id="9785724at2"/>
<accession>A0A419W6L2</accession>
<proteinExistence type="predicted"/>
<dbReference type="InterPro" id="IPR036380">
    <property type="entry name" value="Isochorismatase-like_sf"/>
</dbReference>
<protein>
    <submittedName>
        <fullName evidence="3">Nicotinamidase-related amidase</fullName>
    </submittedName>
</protein>
<keyword evidence="1" id="KW-0378">Hydrolase</keyword>
<dbReference type="AlphaFoldDB" id="A0A419W6L2"/>
<dbReference type="SUPFAM" id="SSF52499">
    <property type="entry name" value="Isochorismatase-like hydrolases"/>
    <property type="match status" value="1"/>
</dbReference>
<dbReference type="Proteomes" id="UP000283387">
    <property type="component" value="Unassembled WGS sequence"/>
</dbReference>
<comment type="caution">
    <text evidence="3">The sequence shown here is derived from an EMBL/GenBank/DDBJ whole genome shotgun (WGS) entry which is preliminary data.</text>
</comment>
<evidence type="ECO:0000313" key="3">
    <source>
        <dbReference type="EMBL" id="RKD91103.1"/>
    </source>
</evidence>
<evidence type="ECO:0000256" key="1">
    <source>
        <dbReference type="ARBA" id="ARBA00022801"/>
    </source>
</evidence>
<keyword evidence="4" id="KW-1185">Reference proteome</keyword>
<evidence type="ECO:0000313" key="4">
    <source>
        <dbReference type="Proteomes" id="UP000283387"/>
    </source>
</evidence>
<dbReference type="PANTHER" id="PTHR43540">
    <property type="entry name" value="PEROXYUREIDOACRYLATE/UREIDOACRYLATE AMIDOHYDROLASE-RELATED"/>
    <property type="match status" value="1"/>
</dbReference>